<reference evidence="1" key="1">
    <citation type="submission" date="2022-07" db="EMBL/GenBank/DDBJ databases">
        <title>Fungi with potential for degradation of polypropylene.</title>
        <authorList>
            <person name="Gostincar C."/>
        </authorList>
    </citation>
    <scope>NUCLEOTIDE SEQUENCE</scope>
    <source>
        <strain evidence="1">EXF-13308</strain>
    </source>
</reference>
<evidence type="ECO:0000313" key="2">
    <source>
        <dbReference type="Proteomes" id="UP001174694"/>
    </source>
</evidence>
<dbReference type="Proteomes" id="UP001174694">
    <property type="component" value="Unassembled WGS sequence"/>
</dbReference>
<sequence length="187" mass="20865">MDSEALGTGQEACDWLLPFEDWPSPGFTSFGLTFRPCALSEIEQVKHIVKRESARNDKVGWYDQYAKLGNTFHTRDIILGLEGDTIVAIALTYVKHCGSTVEEDLPWAGAISEDVGGVTCICITDNNPDMTNSRDSVMIRLLDACVGVLKDQNKTKMFIDAVTGGSEGFRSMGFQKWARYRDVWREV</sequence>
<dbReference type="AlphaFoldDB" id="A0AA38RWI3"/>
<accession>A0AA38RWI3</accession>
<evidence type="ECO:0000313" key="1">
    <source>
        <dbReference type="EMBL" id="KAJ9143765.1"/>
    </source>
</evidence>
<proteinExistence type="predicted"/>
<gene>
    <name evidence="1" type="ORF">NKR23_g6363</name>
</gene>
<dbReference type="EMBL" id="JANBVO010000018">
    <property type="protein sequence ID" value="KAJ9143765.1"/>
    <property type="molecule type" value="Genomic_DNA"/>
</dbReference>
<organism evidence="1 2">
    <name type="scientific">Pleurostoma richardsiae</name>
    <dbReference type="NCBI Taxonomy" id="41990"/>
    <lineage>
        <taxon>Eukaryota</taxon>
        <taxon>Fungi</taxon>
        <taxon>Dikarya</taxon>
        <taxon>Ascomycota</taxon>
        <taxon>Pezizomycotina</taxon>
        <taxon>Sordariomycetes</taxon>
        <taxon>Sordariomycetidae</taxon>
        <taxon>Calosphaeriales</taxon>
        <taxon>Pleurostomataceae</taxon>
        <taxon>Pleurostoma</taxon>
    </lineage>
</organism>
<keyword evidence="2" id="KW-1185">Reference proteome</keyword>
<name>A0AA38RWI3_9PEZI</name>
<comment type="caution">
    <text evidence="1">The sequence shown here is derived from an EMBL/GenBank/DDBJ whole genome shotgun (WGS) entry which is preliminary data.</text>
</comment>
<protein>
    <recommendedName>
        <fullName evidence="3">N-acetyltransferase domain-containing protein</fullName>
    </recommendedName>
</protein>
<evidence type="ECO:0008006" key="3">
    <source>
        <dbReference type="Google" id="ProtNLM"/>
    </source>
</evidence>